<dbReference type="InterPro" id="IPR052042">
    <property type="entry name" value="Tail_sheath_structural"/>
</dbReference>
<dbReference type="RefSeq" id="WP_008802805.1">
    <property type="nucleotide sequence ID" value="NZ_KQ235737.1"/>
</dbReference>
<dbReference type="AlphaFoldDB" id="A0A0M1VU61"/>
<comment type="caution">
    <text evidence="1">The sequence shown here is derived from an EMBL/GenBank/DDBJ whole genome shotgun (WGS) entry which is preliminary data.</text>
</comment>
<accession>A0A0M1VU61</accession>
<protein>
    <recommendedName>
        <fullName evidence="3">Phage tail protein</fullName>
    </recommendedName>
</protein>
<dbReference type="HOGENOM" id="CLU_045095_0_0_0"/>
<dbReference type="eggNOG" id="COG3497">
    <property type="taxonomic scope" value="Bacteria"/>
</dbReference>
<evidence type="ECO:0000313" key="2">
    <source>
        <dbReference type="Proteomes" id="UP000004925"/>
    </source>
</evidence>
<evidence type="ECO:0000313" key="1">
    <source>
        <dbReference type="EMBL" id="EEO39977.1"/>
    </source>
</evidence>
<evidence type="ECO:0008006" key="3">
    <source>
        <dbReference type="Google" id="ProtNLM"/>
    </source>
</evidence>
<dbReference type="EMBL" id="ACDE02000019">
    <property type="protein sequence ID" value="EEO39977.1"/>
    <property type="molecule type" value="Genomic_DNA"/>
</dbReference>
<dbReference type="Proteomes" id="UP000004925">
    <property type="component" value="Unassembled WGS sequence"/>
</dbReference>
<dbReference type="PANTHER" id="PTHR35861:SF2">
    <property type="entry name" value="FELS-2 PROPHAGE PROTEIN"/>
    <property type="match status" value="1"/>
</dbReference>
<name>A0A0M1VU61_FUSVC</name>
<organism evidence="1 2">
    <name type="scientific">Fusobacterium vincentii 4_1_13</name>
    <dbReference type="NCBI Taxonomy" id="469606"/>
    <lineage>
        <taxon>Bacteria</taxon>
        <taxon>Fusobacteriati</taxon>
        <taxon>Fusobacteriota</taxon>
        <taxon>Fusobacteriia</taxon>
        <taxon>Fusobacteriales</taxon>
        <taxon>Fusobacteriaceae</taxon>
        <taxon>Fusobacterium</taxon>
    </lineage>
</organism>
<sequence length="466" mass="51770">MGFRHGVTGKESPTKLIAAVSDGITPVYVGTAPINLCKTKNVNEPILCSSYAEAVENFGFLNDFNNYTLCEAIDTHFSKFNIGPIILINVLDPEKHKKEVQNKTIKFIDGKYLLEDIGIIPETLTITETFEYIKNFNDKGQLVIIPSETRTTDIQVSYSMIDPSTVKNIDIIGGIDGGTGKKKGLELISEVFPKYRKVPTLILAPKFSTDSAVSAVIEAKARSVNGHFQAFGLVDLDTNTVKKYGDTVQNKNKNNISSTFLDVSYPKISLGEAQYHISTQKAAIIQILARESEDVPYKSPSNKNIKGDGAVLADGTPIWLGLDEANYLNSQGISTIINWTGGWRFWGNRTSCFPANTDPKDSFIASRLMFNWVINSLVLTYWQKVDDPTNRVLIETITDSINIWLNGLVATGMAIGARVVFRKEDNPKTSLVDGKIKFKVYFTPALPAEEIIYDLEIDVNYYDKLF</sequence>
<proteinExistence type="predicted"/>
<gene>
    <name evidence="1" type="ORF">FSCG_00690</name>
</gene>
<dbReference type="PANTHER" id="PTHR35861">
    <property type="match status" value="1"/>
</dbReference>
<reference evidence="1 2" key="1">
    <citation type="submission" date="2011-10" db="EMBL/GenBank/DDBJ databases">
        <title>The Genome Sequence of Fusobacterium sp. 4_1_13.</title>
        <authorList>
            <consortium name="The Broad Institute Genome Sequencing Platform"/>
            <person name="Earl A."/>
            <person name="Ward D."/>
            <person name="Feldgarden M."/>
            <person name="Gevers D."/>
            <person name="Strauss J."/>
            <person name="Ambrose C."/>
            <person name="Allen-Vercoe E."/>
            <person name="Young S.K."/>
            <person name="Zeng Q."/>
            <person name="Gargeya S."/>
            <person name="Fitzgerald M."/>
            <person name="Haas B."/>
            <person name="Abouelleil A."/>
            <person name="Alvarado L."/>
            <person name="Arachchi H.M."/>
            <person name="Berlin A."/>
            <person name="Brown A."/>
            <person name="Chapman S.B."/>
            <person name="Chen Z."/>
            <person name="Dunbar C."/>
            <person name="Freedman E."/>
            <person name="Gearin G."/>
            <person name="Goldberg J."/>
            <person name="Griggs A."/>
            <person name="Gujja S."/>
            <person name="Heiman D."/>
            <person name="Howarth C."/>
            <person name="Larson L."/>
            <person name="Lui A."/>
            <person name="MacDonald P.J."/>
            <person name="Montmayeur A."/>
            <person name="Murphy C."/>
            <person name="Neiman D."/>
            <person name="Pearson M."/>
            <person name="Priest M."/>
            <person name="Roberts A."/>
            <person name="Saif S."/>
            <person name="Shea T."/>
            <person name="Shenoy N."/>
            <person name="Sisk P."/>
            <person name="Stolte C."/>
            <person name="Sykes S."/>
            <person name="Wortman J."/>
            <person name="Nusbaum C."/>
            <person name="Birren B."/>
        </authorList>
    </citation>
    <scope>NUCLEOTIDE SEQUENCE [LARGE SCALE GENOMIC DNA]</scope>
    <source>
        <strain evidence="1 2">4_1_13</strain>
    </source>
</reference>